<reference evidence="2 3" key="1">
    <citation type="submission" date="2018-02" db="EMBL/GenBank/DDBJ databases">
        <title>Comparative genomes isolates from brazilian mangrove.</title>
        <authorList>
            <person name="Araujo J.E."/>
            <person name="Taketani R.G."/>
            <person name="Silva M.C.P."/>
            <person name="Loureco M.V."/>
            <person name="Andreote F.D."/>
        </authorList>
    </citation>
    <scope>NUCLEOTIDE SEQUENCE [LARGE SCALE GENOMIC DNA]</scope>
    <source>
        <strain evidence="2 3">NAP PRIS-MGV</strain>
    </source>
</reference>
<gene>
    <name evidence="2" type="ORF">C5Y98_05240</name>
</gene>
<feature type="chain" id="PRO_5015593041" description="G protein-coupled receptor LGR4" evidence="1">
    <location>
        <begin position="20"/>
        <end position="294"/>
    </location>
</feature>
<dbReference type="InterPro" id="IPR032675">
    <property type="entry name" value="LRR_dom_sf"/>
</dbReference>
<dbReference type="OrthoDB" id="268839at2"/>
<dbReference type="Gene3D" id="3.80.10.10">
    <property type="entry name" value="Ribonuclease Inhibitor"/>
    <property type="match status" value="3"/>
</dbReference>
<dbReference type="Proteomes" id="UP000239388">
    <property type="component" value="Unassembled WGS sequence"/>
</dbReference>
<evidence type="ECO:0000313" key="2">
    <source>
        <dbReference type="EMBL" id="PQO40984.1"/>
    </source>
</evidence>
<dbReference type="EMBL" id="PUIB01000007">
    <property type="protein sequence ID" value="PQO40984.1"/>
    <property type="molecule type" value="Genomic_DNA"/>
</dbReference>
<name>A0A2S8GA66_9BACT</name>
<accession>A0A2S8GA66</accession>
<dbReference type="AlphaFoldDB" id="A0A2S8GA66"/>
<sequence>MRYVTSLFLLLTLSLPLIAAEPSVADLEKIQAKVQMRNGQIYGLQVNCDGYTDAEYEIIGKVTSLKSISLSGKELNDEQLKILAGLKELESILINGSQLTDEGYRGFAAFPKLAKLSIFHPSRNQETFTGKGLIHLKEVPSLTQLTFAGATAGDEALEAVGQLTQLESFREWHNTETFAGLAHLAKLTKLKSIRLGQRLPNWGKMTPASFDDQTLAILAKIASLETIELTEARLSFSGVIQLKELLNLKTLKINQVDISASDVEKLKSALPQVKIEWQPLTDDQAEMLSKKLKL</sequence>
<comment type="caution">
    <text evidence="2">The sequence shown here is derived from an EMBL/GenBank/DDBJ whole genome shotgun (WGS) entry which is preliminary data.</text>
</comment>
<evidence type="ECO:0008006" key="4">
    <source>
        <dbReference type="Google" id="ProtNLM"/>
    </source>
</evidence>
<protein>
    <recommendedName>
        <fullName evidence="4">G protein-coupled receptor LGR4</fullName>
    </recommendedName>
</protein>
<keyword evidence="1" id="KW-0732">Signal</keyword>
<evidence type="ECO:0000313" key="3">
    <source>
        <dbReference type="Proteomes" id="UP000239388"/>
    </source>
</evidence>
<evidence type="ECO:0000256" key="1">
    <source>
        <dbReference type="SAM" id="SignalP"/>
    </source>
</evidence>
<dbReference type="RefSeq" id="WP_105352258.1">
    <property type="nucleotide sequence ID" value="NZ_PUIB01000007.1"/>
</dbReference>
<organism evidence="2 3">
    <name type="scientific">Blastopirellula marina</name>
    <dbReference type="NCBI Taxonomy" id="124"/>
    <lineage>
        <taxon>Bacteria</taxon>
        <taxon>Pseudomonadati</taxon>
        <taxon>Planctomycetota</taxon>
        <taxon>Planctomycetia</taxon>
        <taxon>Pirellulales</taxon>
        <taxon>Pirellulaceae</taxon>
        <taxon>Blastopirellula</taxon>
    </lineage>
</organism>
<dbReference type="SUPFAM" id="SSF52047">
    <property type="entry name" value="RNI-like"/>
    <property type="match status" value="1"/>
</dbReference>
<proteinExistence type="predicted"/>
<feature type="signal peptide" evidence="1">
    <location>
        <begin position="1"/>
        <end position="19"/>
    </location>
</feature>